<dbReference type="RefSeq" id="WP_317541285.1">
    <property type="nucleotide sequence ID" value="NZ_JAWLKB010000004.1"/>
</dbReference>
<organism evidence="1 2">
    <name type="scientific">Rhodococcus globerulus</name>
    <dbReference type="NCBI Taxonomy" id="33008"/>
    <lineage>
        <taxon>Bacteria</taxon>
        <taxon>Bacillati</taxon>
        <taxon>Actinomycetota</taxon>
        <taxon>Actinomycetes</taxon>
        <taxon>Mycobacteriales</taxon>
        <taxon>Nocardiaceae</taxon>
        <taxon>Rhodococcus</taxon>
    </lineage>
</organism>
<evidence type="ECO:0000313" key="1">
    <source>
        <dbReference type="EMBL" id="MDV6267075.1"/>
    </source>
</evidence>
<evidence type="ECO:0008006" key="3">
    <source>
        <dbReference type="Google" id="ProtNLM"/>
    </source>
</evidence>
<protein>
    <recommendedName>
        <fullName evidence="3">DUF3168 domain-containing protein</fullName>
    </recommendedName>
</protein>
<dbReference type="Proteomes" id="UP001185927">
    <property type="component" value="Unassembled WGS sequence"/>
</dbReference>
<reference evidence="1 2" key="1">
    <citation type="submission" date="2023-10" db="EMBL/GenBank/DDBJ databases">
        <title>Development of a sustainable strategy for remediation of hydrocarbon-contaminated territories based on the waste exchange concept.</title>
        <authorList>
            <person name="Krivoruchko A."/>
        </authorList>
    </citation>
    <scope>NUCLEOTIDE SEQUENCE [LARGE SCALE GENOMIC DNA]</scope>
    <source>
        <strain evidence="1 2">IEGM 1203</strain>
    </source>
</reference>
<accession>A0ABU4BSA8</accession>
<dbReference type="EMBL" id="JAWLKB010000004">
    <property type="protein sequence ID" value="MDV6267075.1"/>
    <property type="molecule type" value="Genomic_DNA"/>
</dbReference>
<keyword evidence="2" id="KW-1185">Reference proteome</keyword>
<sequence length="136" mass="14453">MKAARIPPSPAVSLVDFYKEIIPTLAALSDFEVTAGLNLPSNWTPKSPPRIGVFDDGGPTSWPVAVKPRLRITVWSDGQAKSRTIAGLCMGLALAHHVPGISHVKDPSSILDARDSKNAGLMASFTVQVTARTLPL</sequence>
<evidence type="ECO:0000313" key="2">
    <source>
        <dbReference type="Proteomes" id="UP001185927"/>
    </source>
</evidence>
<name>A0ABU4BSA8_RHOGO</name>
<gene>
    <name evidence="1" type="ORF">R3Q16_10715</name>
</gene>
<comment type="caution">
    <text evidence="1">The sequence shown here is derived from an EMBL/GenBank/DDBJ whole genome shotgun (WGS) entry which is preliminary data.</text>
</comment>
<proteinExistence type="predicted"/>